<gene>
    <name evidence="1 3" type="ORF">P152DRAFT_436418</name>
</gene>
<reference evidence="3" key="3">
    <citation type="submission" date="2025-04" db="UniProtKB">
        <authorList>
            <consortium name="RefSeq"/>
        </authorList>
    </citation>
    <scope>IDENTIFICATION</scope>
    <source>
        <strain evidence="3">CBS 781.70</strain>
    </source>
</reference>
<dbReference type="Proteomes" id="UP000504638">
    <property type="component" value="Unplaced"/>
</dbReference>
<reference evidence="3" key="2">
    <citation type="submission" date="2020-04" db="EMBL/GenBank/DDBJ databases">
        <authorList>
            <consortium name="NCBI Genome Project"/>
        </authorList>
    </citation>
    <scope>NUCLEOTIDE SEQUENCE</scope>
    <source>
        <strain evidence="3">CBS 781.70</strain>
    </source>
</reference>
<accession>A0A6G1G2J0</accession>
<sequence length="423" mass="49546">MTTQEHLVDWNADSYWKTRRISPPQILINDVRTEPSNQGGSHNMQEMLEINEVLPSTLIPALQKRDQLSETLDVESLTPYAQERQLLSRLSHEYGWMNCLRSQGVQESVDDPEHLRKLRWIHISSKYTEYLHGCLLALSDWTGDQSKPLQCLRQLEVCIQQNERFSKHGRYFAPFYQPLNENLKEDATSTAESGPMLISVPFLDWGVTGESPALRFQIDPREGYQSSRGSSHLIRSILQHFYRLEDTSDREHHQVFSKHKPWIKNRNLDLRIRRWYGNYPTTLNVDELWILVIDSRHVVTFSTNQTWKSRWPPMQLTSRIVEISFRGIRNKFFTSTQRQEYDAFTHVVVTLGAAVGLLHRSFWTDLVLCLSDRYAGYLEQLQYRLHRAPSTKLVMDLLHVQEELNIIINIMQKQIDLITAIQS</sequence>
<proteinExistence type="predicted"/>
<evidence type="ECO:0000313" key="2">
    <source>
        <dbReference type="Proteomes" id="UP000504638"/>
    </source>
</evidence>
<dbReference type="EMBL" id="ML975158">
    <property type="protein sequence ID" value="KAF1812274.1"/>
    <property type="molecule type" value="Genomic_DNA"/>
</dbReference>
<dbReference type="GeneID" id="54418126"/>
<protein>
    <submittedName>
        <fullName evidence="1 3">Uncharacterized protein</fullName>
    </submittedName>
</protein>
<keyword evidence="2" id="KW-1185">Reference proteome</keyword>
<name>A0A6G1G2J0_9PEZI</name>
<feature type="non-terminal residue" evidence="1">
    <location>
        <position position="423"/>
    </location>
</feature>
<evidence type="ECO:0000313" key="1">
    <source>
        <dbReference type="EMBL" id="KAF1812274.1"/>
    </source>
</evidence>
<dbReference type="AlphaFoldDB" id="A0A6G1G2J0"/>
<evidence type="ECO:0000313" key="3">
    <source>
        <dbReference type="RefSeq" id="XP_033533905.1"/>
    </source>
</evidence>
<dbReference type="OrthoDB" id="5430750at2759"/>
<dbReference type="RefSeq" id="XP_033533905.1">
    <property type="nucleotide sequence ID" value="XM_033677556.1"/>
</dbReference>
<organism evidence="1">
    <name type="scientific">Eremomyces bilateralis CBS 781.70</name>
    <dbReference type="NCBI Taxonomy" id="1392243"/>
    <lineage>
        <taxon>Eukaryota</taxon>
        <taxon>Fungi</taxon>
        <taxon>Dikarya</taxon>
        <taxon>Ascomycota</taxon>
        <taxon>Pezizomycotina</taxon>
        <taxon>Dothideomycetes</taxon>
        <taxon>Dothideomycetes incertae sedis</taxon>
        <taxon>Eremomycetales</taxon>
        <taxon>Eremomycetaceae</taxon>
        <taxon>Eremomyces</taxon>
    </lineage>
</organism>
<reference evidence="1 3" key="1">
    <citation type="submission" date="2020-01" db="EMBL/GenBank/DDBJ databases">
        <authorList>
            <consortium name="DOE Joint Genome Institute"/>
            <person name="Haridas S."/>
            <person name="Albert R."/>
            <person name="Binder M."/>
            <person name="Bloem J."/>
            <person name="Labutti K."/>
            <person name="Salamov A."/>
            <person name="Andreopoulos B."/>
            <person name="Baker S.E."/>
            <person name="Barry K."/>
            <person name="Bills G."/>
            <person name="Bluhm B.H."/>
            <person name="Cannon C."/>
            <person name="Castanera R."/>
            <person name="Culley D.E."/>
            <person name="Daum C."/>
            <person name="Ezra D."/>
            <person name="Gonzalez J.B."/>
            <person name="Henrissat B."/>
            <person name="Kuo A."/>
            <person name="Liang C."/>
            <person name="Lipzen A."/>
            <person name="Lutzoni F."/>
            <person name="Magnuson J."/>
            <person name="Mondo S."/>
            <person name="Nolan M."/>
            <person name="Ohm R."/>
            <person name="Pangilinan J."/>
            <person name="Park H.-J."/>
            <person name="Ramirez L."/>
            <person name="Alfaro M."/>
            <person name="Sun H."/>
            <person name="Tritt A."/>
            <person name="Yoshinaga Y."/>
            <person name="Zwiers L.-H."/>
            <person name="Turgeon B.G."/>
            <person name="Goodwin S.B."/>
            <person name="Spatafora J.W."/>
            <person name="Crous P.W."/>
            <person name="Grigoriev I.V."/>
        </authorList>
    </citation>
    <scope>NUCLEOTIDE SEQUENCE</scope>
    <source>
        <strain evidence="1 3">CBS 781.70</strain>
    </source>
</reference>